<comment type="similarity">
    <text evidence="3">Belongs to the binding-protein-dependent transport system permease family. HisMQ subfamily.</text>
</comment>
<dbReference type="PANTHER" id="PTHR30614:SF20">
    <property type="entry name" value="GLUTAMINE TRANSPORT SYSTEM PERMEASE PROTEIN GLNP"/>
    <property type="match status" value="1"/>
</dbReference>
<evidence type="ECO:0000256" key="3">
    <source>
        <dbReference type="ARBA" id="ARBA00010072"/>
    </source>
</evidence>
<gene>
    <name evidence="12" type="ORF">FXF49_00725</name>
</gene>
<proteinExistence type="inferred from homology"/>
<feature type="transmembrane region" description="Helical" evidence="10">
    <location>
        <begin position="110"/>
        <end position="132"/>
    </location>
</feature>
<dbReference type="Gene3D" id="1.10.3720.10">
    <property type="entry name" value="MetI-like"/>
    <property type="match status" value="1"/>
</dbReference>
<reference evidence="12 13" key="1">
    <citation type="submission" date="2019-08" db="EMBL/GenBank/DDBJ databases">
        <title>Genomic characterization of a novel candidate phylum (ARYD3) from a high temperature, high salinity tertiary oil reservoir in north central Oklahoma, USA.</title>
        <authorList>
            <person name="Youssef N.H."/>
            <person name="Yadav A."/>
            <person name="Elshahed M.S."/>
        </authorList>
    </citation>
    <scope>NUCLEOTIDE SEQUENCE [LARGE SCALE GENOMIC DNA]</scope>
    <source>
        <strain evidence="12">ARYD1</strain>
    </source>
</reference>
<dbReference type="InterPro" id="IPR035906">
    <property type="entry name" value="MetI-like_sf"/>
</dbReference>
<evidence type="ECO:0000256" key="4">
    <source>
        <dbReference type="ARBA" id="ARBA00022448"/>
    </source>
</evidence>
<dbReference type="GO" id="GO:0006865">
    <property type="term" value="P:amino acid transport"/>
    <property type="evidence" value="ECO:0007669"/>
    <property type="project" value="UniProtKB-KW"/>
</dbReference>
<dbReference type="PANTHER" id="PTHR30614">
    <property type="entry name" value="MEMBRANE COMPONENT OF AMINO ACID ABC TRANSPORTER"/>
    <property type="match status" value="1"/>
</dbReference>
<dbReference type="InterPro" id="IPR010065">
    <property type="entry name" value="AA_ABC_transptr_permease_3TM"/>
</dbReference>
<evidence type="ECO:0000256" key="5">
    <source>
        <dbReference type="ARBA" id="ARBA00022475"/>
    </source>
</evidence>
<name>A0A5D0MWP2_FLESI</name>
<evidence type="ECO:0000256" key="2">
    <source>
        <dbReference type="ARBA" id="ARBA00004429"/>
    </source>
</evidence>
<dbReference type="RefSeq" id="WP_273267079.1">
    <property type="nucleotide sequence ID" value="NZ_JAAZVV010000173.1"/>
</dbReference>
<evidence type="ECO:0000256" key="1">
    <source>
        <dbReference type="ARBA" id="ARBA00003159"/>
    </source>
</evidence>
<dbReference type="NCBIfam" id="TIGR01726">
    <property type="entry name" value="HEQRo_perm_3TM"/>
    <property type="match status" value="1"/>
</dbReference>
<comment type="subcellular location">
    <subcellularLocation>
        <location evidence="2">Cell inner membrane</location>
        <topology evidence="2">Multi-pass membrane protein</topology>
    </subcellularLocation>
    <subcellularLocation>
        <location evidence="10">Cell membrane</location>
        <topology evidence="10">Multi-pass membrane protein</topology>
    </subcellularLocation>
</comment>
<evidence type="ECO:0000256" key="8">
    <source>
        <dbReference type="ARBA" id="ARBA00022989"/>
    </source>
</evidence>
<evidence type="ECO:0000256" key="7">
    <source>
        <dbReference type="ARBA" id="ARBA00022970"/>
    </source>
</evidence>
<evidence type="ECO:0000256" key="6">
    <source>
        <dbReference type="ARBA" id="ARBA00022692"/>
    </source>
</evidence>
<feature type="transmembrane region" description="Helical" evidence="10">
    <location>
        <begin position="152"/>
        <end position="172"/>
    </location>
</feature>
<keyword evidence="6 10" id="KW-0812">Transmembrane</keyword>
<dbReference type="EMBL" id="VSIV01000020">
    <property type="protein sequence ID" value="TYB36452.1"/>
    <property type="molecule type" value="Genomic_DNA"/>
</dbReference>
<evidence type="ECO:0000259" key="11">
    <source>
        <dbReference type="PROSITE" id="PS50928"/>
    </source>
</evidence>
<organism evidence="12 13">
    <name type="scientific">Flexistipes sinusarabici</name>
    <dbReference type="NCBI Taxonomy" id="2352"/>
    <lineage>
        <taxon>Bacteria</taxon>
        <taxon>Pseudomonadati</taxon>
        <taxon>Deferribacterota</taxon>
        <taxon>Deferribacteres</taxon>
        <taxon>Deferribacterales</taxon>
        <taxon>Flexistipitaceae</taxon>
        <taxon>Flexistipes</taxon>
    </lineage>
</organism>
<accession>A0A5D0MWP2</accession>
<dbReference type="SUPFAM" id="SSF161098">
    <property type="entry name" value="MetI-like"/>
    <property type="match status" value="1"/>
</dbReference>
<sequence>MIRTGKIRFTLFDFFFLGLLFFLFVAFLWKVHSYLMYDWQWGEILPHFFYFEEGSVHSGVFLQGIFYTIKLSVWSIIFATVLGTVLGILRSSNKLFRNLISITFVEVHRNIPPIVLIFISYFFIGDQLFNVLHIDSIIRSMGENFRNFAEVIFAPLPIMSSFFAGILALTVYEAAYISEIVKSGIMSVPRTQVESAYALGMSKYKVIRYVILPQAFRRILPPLASQFVSTIKDSAIVSVIAVPELTFQGLELMSATFLTMEIWIVITLLYFSLTFTLSKIIAFWETKYSF</sequence>
<comment type="caution">
    <text evidence="12">The sequence shown here is derived from an EMBL/GenBank/DDBJ whole genome shotgun (WGS) entry which is preliminary data.</text>
</comment>
<dbReference type="AlphaFoldDB" id="A0A5D0MWP2"/>
<dbReference type="GO" id="GO:0022857">
    <property type="term" value="F:transmembrane transporter activity"/>
    <property type="evidence" value="ECO:0007669"/>
    <property type="project" value="InterPro"/>
</dbReference>
<protein>
    <submittedName>
        <fullName evidence="12">Amino acid ABC transporter permease</fullName>
    </submittedName>
</protein>
<dbReference type="InterPro" id="IPR043429">
    <property type="entry name" value="ArtM/GltK/GlnP/TcyL/YhdX-like"/>
</dbReference>
<keyword evidence="4 10" id="KW-0813">Transport</keyword>
<evidence type="ECO:0000313" key="12">
    <source>
        <dbReference type="EMBL" id="TYB36452.1"/>
    </source>
</evidence>
<comment type="function">
    <text evidence="1">Part of the binding-protein-dependent transport system for glutamine; probably responsible for the translocation of the substrate across the membrane.</text>
</comment>
<dbReference type="CDD" id="cd06261">
    <property type="entry name" value="TM_PBP2"/>
    <property type="match status" value="1"/>
</dbReference>
<evidence type="ECO:0000313" key="13">
    <source>
        <dbReference type="Proteomes" id="UP000323337"/>
    </source>
</evidence>
<dbReference type="GO" id="GO:0043190">
    <property type="term" value="C:ATP-binding cassette (ABC) transporter complex"/>
    <property type="evidence" value="ECO:0007669"/>
    <property type="project" value="InterPro"/>
</dbReference>
<dbReference type="InterPro" id="IPR000515">
    <property type="entry name" value="MetI-like"/>
</dbReference>
<dbReference type="Pfam" id="PF00528">
    <property type="entry name" value="BPD_transp_1"/>
    <property type="match status" value="1"/>
</dbReference>
<keyword evidence="5" id="KW-1003">Cell membrane</keyword>
<feature type="transmembrane region" description="Helical" evidence="10">
    <location>
        <begin position="65"/>
        <end position="89"/>
    </location>
</feature>
<dbReference type="PROSITE" id="PS50928">
    <property type="entry name" value="ABC_TM1"/>
    <property type="match status" value="1"/>
</dbReference>
<evidence type="ECO:0000256" key="10">
    <source>
        <dbReference type="RuleBase" id="RU363032"/>
    </source>
</evidence>
<keyword evidence="7" id="KW-0029">Amino-acid transport</keyword>
<keyword evidence="8 10" id="KW-1133">Transmembrane helix</keyword>
<evidence type="ECO:0000256" key="9">
    <source>
        <dbReference type="ARBA" id="ARBA00023136"/>
    </source>
</evidence>
<keyword evidence="9 10" id="KW-0472">Membrane</keyword>
<dbReference type="Proteomes" id="UP000323337">
    <property type="component" value="Unassembled WGS sequence"/>
</dbReference>
<feature type="transmembrane region" description="Helical" evidence="10">
    <location>
        <begin position="12"/>
        <end position="29"/>
    </location>
</feature>
<feature type="transmembrane region" description="Helical" evidence="10">
    <location>
        <begin position="262"/>
        <end position="284"/>
    </location>
</feature>
<feature type="domain" description="ABC transmembrane type-1" evidence="11">
    <location>
        <begin position="65"/>
        <end position="281"/>
    </location>
</feature>